<keyword evidence="2" id="KW-0624">Polysaccharide degradation</keyword>
<dbReference type="Proteomes" id="UP001501495">
    <property type="component" value="Unassembled WGS sequence"/>
</dbReference>
<keyword evidence="6" id="KW-1185">Reference proteome</keyword>
<evidence type="ECO:0000259" key="4">
    <source>
        <dbReference type="PROSITE" id="PS50853"/>
    </source>
</evidence>
<evidence type="ECO:0000256" key="1">
    <source>
        <dbReference type="ARBA" id="ARBA00023295"/>
    </source>
</evidence>
<keyword evidence="1" id="KW-0378">Hydrolase</keyword>
<organism evidence="5 6">
    <name type="scientific">Nocardioides fonticola</name>
    <dbReference type="NCBI Taxonomy" id="450363"/>
    <lineage>
        <taxon>Bacteria</taxon>
        <taxon>Bacillati</taxon>
        <taxon>Actinomycetota</taxon>
        <taxon>Actinomycetes</taxon>
        <taxon>Propionibacteriales</taxon>
        <taxon>Nocardioidaceae</taxon>
        <taxon>Nocardioides</taxon>
    </lineage>
</organism>
<feature type="signal peptide" evidence="3">
    <location>
        <begin position="1"/>
        <end position="23"/>
    </location>
</feature>
<keyword evidence="2" id="KW-0119">Carbohydrate metabolism</keyword>
<evidence type="ECO:0000313" key="5">
    <source>
        <dbReference type="EMBL" id="GAA4121657.1"/>
    </source>
</evidence>
<dbReference type="InterPro" id="IPR003961">
    <property type="entry name" value="FN3_dom"/>
</dbReference>
<evidence type="ECO:0000256" key="3">
    <source>
        <dbReference type="SAM" id="SignalP"/>
    </source>
</evidence>
<dbReference type="Gene3D" id="2.60.40.10">
    <property type="entry name" value="Immunoglobulins"/>
    <property type="match status" value="1"/>
</dbReference>
<proteinExistence type="predicted"/>
<reference evidence="6" key="1">
    <citation type="journal article" date="2019" name="Int. J. Syst. Evol. Microbiol.">
        <title>The Global Catalogue of Microorganisms (GCM) 10K type strain sequencing project: providing services to taxonomists for standard genome sequencing and annotation.</title>
        <authorList>
            <consortium name="The Broad Institute Genomics Platform"/>
            <consortium name="The Broad Institute Genome Sequencing Center for Infectious Disease"/>
            <person name="Wu L."/>
            <person name="Ma J."/>
        </authorList>
    </citation>
    <scope>NUCLEOTIDE SEQUENCE [LARGE SCALE GENOMIC DNA]</scope>
    <source>
        <strain evidence="6">JCM 16703</strain>
    </source>
</reference>
<sequence>MTALLAGAVLSAAPVLPAVPATAAGGGSGASSAVPCPLGLGPAMTLPVTVTPGKGRLRVSWQQPSDWSGISGWQVATVARPMATAPVTWRAVKSAAACTTVSVTLKGLVSGTPYEVWLEADSPDPVIAGAVVTVQVARIAAVTVR</sequence>
<keyword evidence="1" id="KW-0326">Glycosidase</keyword>
<dbReference type="InterPro" id="IPR036116">
    <property type="entry name" value="FN3_sf"/>
</dbReference>
<feature type="domain" description="Fibronectin type-III" evidence="4">
    <location>
        <begin position="42"/>
        <end position="142"/>
    </location>
</feature>
<evidence type="ECO:0000313" key="6">
    <source>
        <dbReference type="Proteomes" id="UP001501495"/>
    </source>
</evidence>
<feature type="chain" id="PRO_5046302557" description="Fibronectin type-III domain-containing protein" evidence="3">
    <location>
        <begin position="24"/>
        <end position="145"/>
    </location>
</feature>
<keyword evidence="3" id="KW-0732">Signal</keyword>
<dbReference type="EMBL" id="BAAAZH010000020">
    <property type="protein sequence ID" value="GAA4121657.1"/>
    <property type="molecule type" value="Genomic_DNA"/>
</dbReference>
<comment type="caution">
    <text evidence="5">The sequence shown here is derived from an EMBL/GenBank/DDBJ whole genome shotgun (WGS) entry which is preliminary data.</text>
</comment>
<evidence type="ECO:0000256" key="2">
    <source>
        <dbReference type="ARBA" id="ARBA00023326"/>
    </source>
</evidence>
<dbReference type="SUPFAM" id="SSF49265">
    <property type="entry name" value="Fibronectin type III"/>
    <property type="match status" value="1"/>
</dbReference>
<dbReference type="InterPro" id="IPR013783">
    <property type="entry name" value="Ig-like_fold"/>
</dbReference>
<name>A0ABP7XMG4_9ACTN</name>
<dbReference type="PROSITE" id="PS50853">
    <property type="entry name" value="FN3"/>
    <property type="match status" value="1"/>
</dbReference>
<accession>A0ABP7XMG4</accession>
<protein>
    <recommendedName>
        <fullName evidence="4">Fibronectin type-III domain-containing protein</fullName>
    </recommendedName>
</protein>
<gene>
    <name evidence="5" type="ORF">GCM10022215_26750</name>
</gene>